<feature type="binding site" evidence="12">
    <location>
        <position position="216"/>
    </location>
    <ligand>
        <name>NAD(+)</name>
        <dbReference type="ChEBI" id="CHEBI:57540"/>
    </ligand>
</feature>
<dbReference type="GO" id="GO:0050660">
    <property type="term" value="F:flavin adenine dinucleotide binding"/>
    <property type="evidence" value="ECO:0007669"/>
    <property type="project" value="InterPro"/>
</dbReference>
<keyword evidence="9 14" id="KW-0676">Redox-active center</keyword>
<dbReference type="PANTHER" id="PTHR22912">
    <property type="entry name" value="DISULFIDE OXIDOREDUCTASE"/>
    <property type="match status" value="1"/>
</dbReference>
<dbReference type="PRINTS" id="PR00411">
    <property type="entry name" value="PNDRDTASEI"/>
</dbReference>
<feature type="binding site" evidence="12">
    <location>
        <position position="65"/>
    </location>
    <ligand>
        <name>FAD</name>
        <dbReference type="ChEBI" id="CHEBI:57692"/>
    </ligand>
</feature>
<comment type="similarity">
    <text evidence="1 14">Belongs to the class-I pyridine nucleotide-disulfide oxidoreductase family.</text>
</comment>
<feature type="active site" description="Proton acceptor" evidence="11">
    <location>
        <position position="457"/>
    </location>
</feature>
<protein>
    <recommendedName>
        <fullName evidence="3 14">Dihydrolipoyl dehydrogenase</fullName>
        <ecNumber evidence="2 14">1.8.1.4</ecNumber>
    </recommendedName>
</protein>
<dbReference type="PANTHER" id="PTHR22912:SF160">
    <property type="entry name" value="DIHYDROLIPOYL DEHYDROGENASE"/>
    <property type="match status" value="1"/>
</dbReference>
<evidence type="ECO:0000256" key="6">
    <source>
        <dbReference type="ARBA" id="ARBA00023002"/>
    </source>
</evidence>
<keyword evidence="6 14" id="KW-0560">Oxidoreductase</keyword>
<evidence type="ECO:0000259" key="16">
    <source>
        <dbReference type="Pfam" id="PF07992"/>
    </source>
</evidence>
<evidence type="ECO:0000256" key="5">
    <source>
        <dbReference type="ARBA" id="ARBA00022827"/>
    </source>
</evidence>
<feature type="binding site" evidence="12">
    <location>
        <position position="284"/>
    </location>
    <ligand>
        <name>NAD(+)</name>
        <dbReference type="ChEBI" id="CHEBI:57540"/>
    </ligand>
</feature>
<dbReference type="GO" id="GO:0006103">
    <property type="term" value="P:2-oxoglutarate metabolic process"/>
    <property type="evidence" value="ECO:0007669"/>
    <property type="project" value="TreeGrafter"/>
</dbReference>
<dbReference type="NCBIfam" id="TIGR01350">
    <property type="entry name" value="lipoamide_DH"/>
    <property type="match status" value="1"/>
</dbReference>
<dbReference type="PIRSF" id="PIRSF000350">
    <property type="entry name" value="Mercury_reductase_MerA"/>
    <property type="match status" value="1"/>
</dbReference>
<dbReference type="SUPFAM" id="SSF55424">
    <property type="entry name" value="FAD/NAD-linked reductases, dimerisation (C-terminal) domain"/>
    <property type="match status" value="1"/>
</dbReference>
<sequence length="484" mass="51168">MKPESSAAAGSGITDMQAEVVVLGAGPGGYTAAFRAADLGKRVVLIEKHAALGGVCLNVGCIPSKALLHAAHMIDGAAELESMGIGFGKPKIDLDKLRQGKERVVARLTQGLAALAKQRKVEVVRGVARFESPNRIAVETARGAVTIGFDNAIIACGSRPVEIPGFPHGDPRLIDSTGALALEEVPRRMLVIGGGIIGLEMGTVYASLGSRIDLVELQPGLIPGCDPDLVRPLQKRLKGRFETLMTDTRVTEVKVQKGGLKVFFEGKNAPEKPQTYDKVLVAVGRVPNGKRIGAEQAGVDVDERGFIAVDRHMRTNVPNIYAIGDVVGNPMLAHKATHEAKVAAEVIAGRPSQFDPLTIPSVAYTDPEVAWMGVTEGEAKARGIAYEKGLFPWAASGRALGIGRDEGLTKLLFDPESKRIIGAGIVGVNAGELIGEAVLAMEMGAEMEDIGLTVHPHPTLNETLCLAAEMAHGSITDLMPPRRR</sequence>
<keyword evidence="12" id="KW-0547">Nucleotide-binding</keyword>
<dbReference type="FunFam" id="3.30.390.30:FF:000001">
    <property type="entry name" value="Dihydrolipoyl dehydrogenase"/>
    <property type="match status" value="1"/>
</dbReference>
<reference evidence="17 18" key="1">
    <citation type="submission" date="2018-01" db="EMBL/GenBank/DDBJ databases">
        <title>Novel co-symbiosis in the lucinid bivalve Phacoides pectinatus.</title>
        <authorList>
            <person name="Lim S.J."/>
            <person name="Davis B.G."/>
            <person name="Gill D.E."/>
            <person name="Engel A.S."/>
            <person name="Anderson L.C."/>
            <person name="Campbell B.J."/>
        </authorList>
    </citation>
    <scope>NUCLEOTIDE SEQUENCE [LARGE SCALE GENOMIC DNA]</scope>
    <source>
        <strain evidence="17">N3_P5</strain>
    </source>
</reference>
<comment type="catalytic activity">
    <reaction evidence="10 14">
        <text>N(6)-[(R)-dihydrolipoyl]-L-lysyl-[protein] + NAD(+) = N(6)-[(R)-lipoyl]-L-lysyl-[protein] + NADH + H(+)</text>
        <dbReference type="Rhea" id="RHEA:15045"/>
        <dbReference type="Rhea" id="RHEA-COMP:10474"/>
        <dbReference type="Rhea" id="RHEA-COMP:10475"/>
        <dbReference type="ChEBI" id="CHEBI:15378"/>
        <dbReference type="ChEBI" id="CHEBI:57540"/>
        <dbReference type="ChEBI" id="CHEBI:57945"/>
        <dbReference type="ChEBI" id="CHEBI:83099"/>
        <dbReference type="ChEBI" id="CHEBI:83100"/>
        <dbReference type="EC" id="1.8.1.4"/>
    </reaction>
</comment>
<evidence type="ECO:0000256" key="4">
    <source>
        <dbReference type="ARBA" id="ARBA00022630"/>
    </source>
</evidence>
<accession>A0A6N4E708</accession>
<dbReference type="InterPro" id="IPR006258">
    <property type="entry name" value="Lipoamide_DH"/>
</dbReference>
<evidence type="ECO:0000256" key="10">
    <source>
        <dbReference type="ARBA" id="ARBA00049187"/>
    </source>
</evidence>
<comment type="caution">
    <text evidence="17">The sequence shown here is derived from an EMBL/GenBank/DDBJ whole genome shotgun (WGS) entry which is preliminary data.</text>
</comment>
<dbReference type="Pfam" id="PF07992">
    <property type="entry name" value="Pyr_redox_2"/>
    <property type="match status" value="1"/>
</dbReference>
<evidence type="ECO:0000259" key="15">
    <source>
        <dbReference type="Pfam" id="PF02852"/>
    </source>
</evidence>
<dbReference type="InterPro" id="IPR016156">
    <property type="entry name" value="FAD/NAD-linked_Rdtase_dimer_sf"/>
</dbReference>
<dbReference type="EC" id="1.8.1.4" evidence="2 14"/>
<evidence type="ECO:0000313" key="17">
    <source>
        <dbReference type="EMBL" id="PUE05235.1"/>
    </source>
</evidence>
<evidence type="ECO:0000256" key="12">
    <source>
        <dbReference type="PIRSR" id="PIRSR000350-3"/>
    </source>
</evidence>
<dbReference type="Gene3D" id="3.50.50.60">
    <property type="entry name" value="FAD/NAD(P)-binding domain"/>
    <property type="match status" value="2"/>
</dbReference>
<gene>
    <name evidence="17" type="primary">lpdA</name>
    <name evidence="17" type="ORF">C3L24_01645</name>
</gene>
<comment type="cofactor">
    <cofactor evidence="12 14">
        <name>FAD</name>
        <dbReference type="ChEBI" id="CHEBI:57692"/>
    </cofactor>
    <text evidence="12 14">Binds 1 FAD per subunit.</text>
</comment>
<feature type="disulfide bond" description="Redox-active" evidence="13">
    <location>
        <begin position="56"/>
        <end position="61"/>
    </location>
</feature>
<proteinExistence type="inferred from homology"/>
<evidence type="ECO:0000256" key="13">
    <source>
        <dbReference type="PIRSR" id="PIRSR000350-4"/>
    </source>
</evidence>
<keyword evidence="5 12" id="KW-0274">FAD</keyword>
<evidence type="ECO:0000256" key="11">
    <source>
        <dbReference type="PIRSR" id="PIRSR000350-2"/>
    </source>
</evidence>
<dbReference type="GO" id="GO:0004148">
    <property type="term" value="F:dihydrolipoyl dehydrogenase (NADH) activity"/>
    <property type="evidence" value="ECO:0007669"/>
    <property type="project" value="UniProtKB-EC"/>
</dbReference>
<feature type="domain" description="FAD/NAD(P)-binding" evidence="16">
    <location>
        <begin position="19"/>
        <end position="340"/>
    </location>
</feature>
<dbReference type="PRINTS" id="PR00368">
    <property type="entry name" value="FADPNR"/>
</dbReference>
<feature type="binding site" evidence="12">
    <location>
        <begin position="331"/>
        <end position="334"/>
    </location>
    <ligand>
        <name>FAD</name>
        <dbReference type="ChEBI" id="CHEBI:57692"/>
    </ligand>
</feature>
<dbReference type="Proteomes" id="UP000250928">
    <property type="component" value="Unassembled WGS sequence"/>
</dbReference>
<evidence type="ECO:0000256" key="3">
    <source>
        <dbReference type="ARBA" id="ARBA00016961"/>
    </source>
</evidence>
<keyword evidence="7 12" id="KW-0520">NAD</keyword>
<evidence type="ECO:0000256" key="8">
    <source>
        <dbReference type="ARBA" id="ARBA00023157"/>
    </source>
</evidence>
<evidence type="ECO:0000256" key="9">
    <source>
        <dbReference type="ARBA" id="ARBA00023284"/>
    </source>
</evidence>
<comment type="miscellaneous">
    <text evidence="14">The active site is a redox-active disulfide bond.</text>
</comment>
<dbReference type="EMBL" id="PQCO01000091">
    <property type="protein sequence ID" value="PUE05235.1"/>
    <property type="molecule type" value="Genomic_DNA"/>
</dbReference>
<dbReference type="InterPro" id="IPR012999">
    <property type="entry name" value="Pyr_OxRdtase_I_AS"/>
</dbReference>
<dbReference type="AlphaFoldDB" id="A0A6N4E708"/>
<dbReference type="InterPro" id="IPR036188">
    <property type="entry name" value="FAD/NAD-bd_sf"/>
</dbReference>
<keyword evidence="8" id="KW-1015">Disulfide bond</keyword>
<evidence type="ECO:0000256" key="14">
    <source>
        <dbReference type="RuleBase" id="RU003692"/>
    </source>
</evidence>
<dbReference type="PROSITE" id="PS00076">
    <property type="entry name" value="PYRIDINE_REDOX_1"/>
    <property type="match status" value="1"/>
</dbReference>
<dbReference type="InterPro" id="IPR001100">
    <property type="entry name" value="Pyr_nuc-diS_OxRdtase"/>
</dbReference>
<dbReference type="InterPro" id="IPR023753">
    <property type="entry name" value="FAD/NAD-binding_dom"/>
</dbReference>
<organism evidence="17 18">
    <name type="scientific">Candidatus Sedimenticola endophacoides</name>
    <dbReference type="NCBI Taxonomy" id="2548426"/>
    <lineage>
        <taxon>Bacteria</taxon>
        <taxon>Pseudomonadati</taxon>
        <taxon>Pseudomonadota</taxon>
        <taxon>Gammaproteobacteria</taxon>
        <taxon>Chromatiales</taxon>
        <taxon>Sedimenticolaceae</taxon>
        <taxon>Sedimenticola</taxon>
    </lineage>
</organism>
<evidence type="ECO:0000313" key="18">
    <source>
        <dbReference type="Proteomes" id="UP000250928"/>
    </source>
</evidence>
<dbReference type="Pfam" id="PF02852">
    <property type="entry name" value="Pyr_redox_dim"/>
    <property type="match status" value="1"/>
</dbReference>
<evidence type="ECO:0000256" key="1">
    <source>
        <dbReference type="ARBA" id="ARBA00007532"/>
    </source>
</evidence>
<keyword evidence="4 14" id="KW-0285">Flavoprotein</keyword>
<evidence type="ECO:0000256" key="2">
    <source>
        <dbReference type="ARBA" id="ARBA00012608"/>
    </source>
</evidence>
<dbReference type="SUPFAM" id="SSF51905">
    <property type="entry name" value="FAD/NAD(P)-binding domain"/>
    <property type="match status" value="1"/>
</dbReference>
<evidence type="ECO:0000256" key="7">
    <source>
        <dbReference type="ARBA" id="ARBA00023027"/>
    </source>
</evidence>
<feature type="binding site" evidence="12">
    <location>
        <begin position="193"/>
        <end position="200"/>
    </location>
    <ligand>
        <name>NAD(+)</name>
        <dbReference type="ChEBI" id="CHEBI:57540"/>
    </ligand>
</feature>
<dbReference type="InterPro" id="IPR004099">
    <property type="entry name" value="Pyr_nucl-diS_OxRdtase_dimer"/>
</dbReference>
<feature type="domain" description="Pyridine nucleotide-disulphide oxidoreductase dimerisation" evidence="15">
    <location>
        <begin position="359"/>
        <end position="464"/>
    </location>
</feature>
<dbReference type="Gene3D" id="3.30.390.30">
    <property type="match status" value="1"/>
</dbReference>
<dbReference type="InterPro" id="IPR050151">
    <property type="entry name" value="Class-I_Pyr_Nuc-Dis_Oxidored"/>
</dbReference>
<feature type="binding site" evidence="12">
    <location>
        <position position="325"/>
    </location>
    <ligand>
        <name>FAD</name>
        <dbReference type="ChEBI" id="CHEBI:57692"/>
    </ligand>
</feature>
<name>A0A6N4E708_9GAMM</name>